<keyword evidence="2" id="KW-1185">Reference proteome</keyword>
<proteinExistence type="predicted"/>
<dbReference type="RefSeq" id="WP_247977041.1">
    <property type="nucleotide sequence ID" value="NZ_CP095848.1"/>
</dbReference>
<accession>A0ABY4JH52</accession>
<protein>
    <recommendedName>
        <fullName evidence="3">DUF4221 domain-containing protein</fullName>
    </recommendedName>
</protein>
<gene>
    <name evidence="1" type="ORF">MWH26_09645</name>
</gene>
<sequence>MLPDFPQLFVARRCYLVSLVTSLLIGCQPSSPAEQVATPPPVLDSVQLAVIPVPTAPDTVDWLNRSLPGKATTDTTFRLNGQLYRLRLSATTDSARMLRIATGGIVGEALAADSNFARNRLVTGPAGRYQIVLTTAAGQPIMRKEFQKPDFYPVVGADIVVVSEPTPPRFLGYYPEVGGLAFWQEIGIPGSDVGTYVFYLLDLQGRVRGMSAGNEFGEGRADCDPLPAPRGGALLTCGQLLRAGQPPLPLQKPHADLVLARFLSDTTVLTIYQYGEYKVTTDSLGHPESMEWQVPPRLRNQPNAFVLNLRGQPVARFRYTGFASALGYTVPRAYLPATRTYYLLDEEQRALRLLEQASPAATREVKFGQMSPFRPPRKPAEARLVLDAEESRYEFYVDKSQPSRIRYRRRPLPG</sequence>
<evidence type="ECO:0008006" key="3">
    <source>
        <dbReference type="Google" id="ProtNLM"/>
    </source>
</evidence>
<dbReference type="EMBL" id="CP095848">
    <property type="protein sequence ID" value="UPL51152.1"/>
    <property type="molecule type" value="Genomic_DNA"/>
</dbReference>
<dbReference type="Proteomes" id="UP000829647">
    <property type="component" value="Chromosome"/>
</dbReference>
<evidence type="ECO:0000313" key="2">
    <source>
        <dbReference type="Proteomes" id="UP000829647"/>
    </source>
</evidence>
<reference evidence="1 2" key="1">
    <citation type="submission" date="2022-04" db="EMBL/GenBank/DDBJ databases">
        <title>Hymenobacter sp. isolated from the air.</title>
        <authorList>
            <person name="Won M."/>
            <person name="Lee C.-M."/>
            <person name="Woen H.-Y."/>
            <person name="Kwon S.-W."/>
        </authorList>
    </citation>
    <scope>NUCLEOTIDE SEQUENCE [LARGE SCALE GENOMIC DNA]</scope>
    <source>
        <strain evidence="2">5516 S-25</strain>
    </source>
</reference>
<evidence type="ECO:0000313" key="1">
    <source>
        <dbReference type="EMBL" id="UPL51152.1"/>
    </source>
</evidence>
<name>A0ABY4JH52_9BACT</name>
<organism evidence="1 2">
    <name type="scientific">Hymenobacter sublimis</name>
    <dbReference type="NCBI Taxonomy" id="2933777"/>
    <lineage>
        <taxon>Bacteria</taxon>
        <taxon>Pseudomonadati</taxon>
        <taxon>Bacteroidota</taxon>
        <taxon>Cytophagia</taxon>
        <taxon>Cytophagales</taxon>
        <taxon>Hymenobacteraceae</taxon>
        <taxon>Hymenobacter</taxon>
    </lineage>
</organism>